<evidence type="ECO:0000256" key="1">
    <source>
        <dbReference type="SAM" id="MobiDB-lite"/>
    </source>
</evidence>
<gene>
    <name evidence="2" type="ORF">EDD18DRAFT_1364571</name>
</gene>
<feature type="compositionally biased region" description="Polar residues" evidence="1">
    <location>
        <begin position="334"/>
        <end position="346"/>
    </location>
</feature>
<proteinExistence type="predicted"/>
<accession>A0AA39P845</accession>
<sequence>MALPGWCTPEQSAWFTSRLASFHQACLDNSVGPFHAAAVKEFMALWPLPECVEPVIGNTPEDIAKRAQQNQIEARFNNNRGKARVAAMNAAGKTLSSSPKKKKILYSLRPACRLRAVQIYSQCYYQKTVQPAVKRAIRRSLHPLTRSQKLSIINKLTSDTFQTKSEEVKTEIFDALEQLREERAEASQQGLQSPEDYLDAIDAAPALLNRFLGDLAVQTGWWFTVIAGGPDPANGGNICTGSFHVGVNGHKRNFEDEYTHHLVDPKDTATRRTTFEEGTLFSPEVRAQRACNQADMEALNQTLNDNEDEQHEAMPTPGMSGLLSMPHTPPSPSLPSFQPASTTPSTPDVAPVSPSIPSFQPPSMTSASAALVSPPIPSSFQPDSIPQPSESCELSAEDLDPQLFWQDASFGHDYFSMGATEHDQLAYDNLLGHAVLDHEGEGESFPFALGTISGEGPVDLTIPAEHYPYLQPEPEGS</sequence>
<comment type="caution">
    <text evidence="2">The sequence shown here is derived from an EMBL/GenBank/DDBJ whole genome shotgun (WGS) entry which is preliminary data.</text>
</comment>
<evidence type="ECO:0000313" key="3">
    <source>
        <dbReference type="Proteomes" id="UP001175228"/>
    </source>
</evidence>
<name>A0AA39P845_9AGAR</name>
<dbReference type="AlphaFoldDB" id="A0AA39P845"/>
<organism evidence="2 3">
    <name type="scientific">Armillaria luteobubalina</name>
    <dbReference type="NCBI Taxonomy" id="153913"/>
    <lineage>
        <taxon>Eukaryota</taxon>
        <taxon>Fungi</taxon>
        <taxon>Dikarya</taxon>
        <taxon>Basidiomycota</taxon>
        <taxon>Agaricomycotina</taxon>
        <taxon>Agaricomycetes</taxon>
        <taxon>Agaricomycetidae</taxon>
        <taxon>Agaricales</taxon>
        <taxon>Marasmiineae</taxon>
        <taxon>Physalacriaceae</taxon>
        <taxon>Armillaria</taxon>
    </lineage>
</organism>
<reference evidence="2" key="1">
    <citation type="submission" date="2023-06" db="EMBL/GenBank/DDBJ databases">
        <authorList>
            <consortium name="Lawrence Berkeley National Laboratory"/>
            <person name="Ahrendt S."/>
            <person name="Sahu N."/>
            <person name="Indic B."/>
            <person name="Wong-Bajracharya J."/>
            <person name="Merenyi Z."/>
            <person name="Ke H.-M."/>
            <person name="Monk M."/>
            <person name="Kocsube S."/>
            <person name="Drula E."/>
            <person name="Lipzen A."/>
            <person name="Balint B."/>
            <person name="Henrissat B."/>
            <person name="Andreopoulos B."/>
            <person name="Martin F.M."/>
            <person name="Harder C.B."/>
            <person name="Rigling D."/>
            <person name="Ford K.L."/>
            <person name="Foster G.D."/>
            <person name="Pangilinan J."/>
            <person name="Papanicolaou A."/>
            <person name="Barry K."/>
            <person name="LaButti K."/>
            <person name="Viragh M."/>
            <person name="Koriabine M."/>
            <person name="Yan M."/>
            <person name="Riley R."/>
            <person name="Champramary S."/>
            <person name="Plett K.L."/>
            <person name="Tsai I.J."/>
            <person name="Slot J."/>
            <person name="Sipos G."/>
            <person name="Plett J."/>
            <person name="Nagy L.G."/>
            <person name="Grigoriev I.V."/>
        </authorList>
    </citation>
    <scope>NUCLEOTIDE SEQUENCE</scope>
    <source>
        <strain evidence="2">HWK02</strain>
    </source>
</reference>
<evidence type="ECO:0000313" key="2">
    <source>
        <dbReference type="EMBL" id="KAK0478643.1"/>
    </source>
</evidence>
<keyword evidence="3" id="KW-1185">Reference proteome</keyword>
<dbReference type="EMBL" id="JAUEPU010000094">
    <property type="protein sequence ID" value="KAK0478643.1"/>
    <property type="molecule type" value="Genomic_DNA"/>
</dbReference>
<protein>
    <submittedName>
        <fullName evidence="2">Uncharacterized protein</fullName>
    </submittedName>
</protein>
<feature type="region of interest" description="Disordered" evidence="1">
    <location>
        <begin position="307"/>
        <end position="352"/>
    </location>
</feature>
<dbReference type="Proteomes" id="UP001175228">
    <property type="component" value="Unassembled WGS sequence"/>
</dbReference>